<keyword evidence="1" id="KW-0812">Transmembrane</keyword>
<feature type="transmembrane region" description="Helical" evidence="1">
    <location>
        <begin position="110"/>
        <end position="132"/>
    </location>
</feature>
<evidence type="ECO:0000256" key="1">
    <source>
        <dbReference type="SAM" id="Phobius"/>
    </source>
</evidence>
<organism evidence="2 3">
    <name type="scientific">Gnomoniopsis smithogilvyi</name>
    <dbReference type="NCBI Taxonomy" id="1191159"/>
    <lineage>
        <taxon>Eukaryota</taxon>
        <taxon>Fungi</taxon>
        <taxon>Dikarya</taxon>
        <taxon>Ascomycota</taxon>
        <taxon>Pezizomycotina</taxon>
        <taxon>Sordariomycetes</taxon>
        <taxon>Sordariomycetidae</taxon>
        <taxon>Diaporthales</taxon>
        <taxon>Gnomoniaceae</taxon>
        <taxon>Gnomoniopsis</taxon>
    </lineage>
</organism>
<dbReference type="PANTHER" id="PTHR35179:SF1">
    <property type="entry name" value="INTEGRAL MEMBRANE PROTEIN"/>
    <property type="match status" value="1"/>
</dbReference>
<accession>A0A9W9CU01</accession>
<keyword evidence="1" id="KW-1133">Transmembrane helix</keyword>
<evidence type="ECO:0000313" key="3">
    <source>
        <dbReference type="Proteomes" id="UP001140453"/>
    </source>
</evidence>
<keyword evidence="3" id="KW-1185">Reference proteome</keyword>
<dbReference type="OrthoDB" id="3205825at2759"/>
<dbReference type="AlphaFoldDB" id="A0A9W9CU01"/>
<evidence type="ECO:0000313" key="2">
    <source>
        <dbReference type="EMBL" id="KAJ4386759.1"/>
    </source>
</evidence>
<dbReference type="Proteomes" id="UP001140453">
    <property type="component" value="Unassembled WGS sequence"/>
</dbReference>
<name>A0A9W9CU01_9PEZI</name>
<proteinExistence type="predicted"/>
<feature type="transmembrane region" description="Helical" evidence="1">
    <location>
        <begin position="75"/>
        <end position="98"/>
    </location>
</feature>
<feature type="transmembrane region" description="Helical" evidence="1">
    <location>
        <begin position="40"/>
        <end position="63"/>
    </location>
</feature>
<gene>
    <name evidence="2" type="ORF">N0V93_009657</name>
</gene>
<dbReference type="PANTHER" id="PTHR35179">
    <property type="entry name" value="PROTEIN CBG02620"/>
    <property type="match status" value="1"/>
</dbReference>
<dbReference type="EMBL" id="JAPEVB010000006">
    <property type="protein sequence ID" value="KAJ4386759.1"/>
    <property type="molecule type" value="Genomic_DNA"/>
</dbReference>
<keyword evidence="1" id="KW-0472">Membrane</keyword>
<sequence length="270" mass="30523">MSASSNTLASLAAGFALGIGFFTVWEAIKQTRRNQNPKKSLYIYMIWGEIMANIGIGVMGWLLLEGILTADVPVLFVLLVFYVFEIQLLMQIIVNRIAIIAETRETVTRVKWATAGVITAINIAVFCIWIPAHRDPPVSVLFVQINRIWDRISKSLICLVDAWLNWFFLKNVRVRLVQQAGLLKYQPLVDFNTKLMVLSVLSDVMLIGLMSLPNENAYIQFHPVVYTAKLNIEMSMASLIRRLKIRQQSGIDLHQADDSPAFCIKVGQQL</sequence>
<reference evidence="2" key="1">
    <citation type="submission" date="2022-10" db="EMBL/GenBank/DDBJ databases">
        <title>Tapping the CABI collections for fungal endophytes: first genome assemblies for Collariella, Neodidymelliopsis, Ascochyta clinopodiicola, Didymella pomorum, Didymosphaeria variabile, Neocosmospora piperis and Neocucurbitaria cava.</title>
        <authorList>
            <person name="Hill R."/>
        </authorList>
    </citation>
    <scope>NUCLEOTIDE SEQUENCE</scope>
    <source>
        <strain evidence="2">IMI 355082</strain>
    </source>
</reference>
<comment type="caution">
    <text evidence="2">The sequence shown here is derived from an EMBL/GenBank/DDBJ whole genome shotgun (WGS) entry which is preliminary data.</text>
</comment>
<feature type="transmembrane region" description="Helical" evidence="1">
    <location>
        <begin position="6"/>
        <end position="28"/>
    </location>
</feature>
<protein>
    <submittedName>
        <fullName evidence="2">Uncharacterized protein</fullName>
    </submittedName>
</protein>